<dbReference type="InterPro" id="IPR012337">
    <property type="entry name" value="RNaseH-like_sf"/>
</dbReference>
<gene>
    <name evidence="14" type="primary">rnhB</name>
    <name evidence="18" type="ORF">A2151_05815</name>
</gene>
<evidence type="ECO:0000256" key="1">
    <source>
        <dbReference type="ARBA" id="ARBA00000077"/>
    </source>
</evidence>
<dbReference type="EC" id="3.1.26.4" evidence="6 14"/>
<evidence type="ECO:0000256" key="4">
    <source>
        <dbReference type="ARBA" id="ARBA00004496"/>
    </source>
</evidence>
<feature type="binding site" evidence="14 15">
    <location>
        <position position="111"/>
    </location>
    <ligand>
        <name>a divalent metal cation</name>
        <dbReference type="ChEBI" id="CHEBI:60240"/>
    </ligand>
</feature>
<dbReference type="GO" id="GO:0004523">
    <property type="term" value="F:RNA-DNA hybrid ribonuclease activity"/>
    <property type="evidence" value="ECO:0007669"/>
    <property type="project" value="UniProtKB-UniRule"/>
</dbReference>
<proteinExistence type="inferred from homology"/>
<dbReference type="FunFam" id="3.30.420.10:FF:000006">
    <property type="entry name" value="Ribonuclease HII"/>
    <property type="match status" value="1"/>
</dbReference>
<dbReference type="PANTHER" id="PTHR10954">
    <property type="entry name" value="RIBONUCLEASE H2 SUBUNIT A"/>
    <property type="match status" value="1"/>
</dbReference>
<comment type="catalytic activity">
    <reaction evidence="1 14 15 16">
        <text>Endonucleolytic cleavage to 5'-phosphomonoester.</text>
        <dbReference type="EC" id="3.1.26.4"/>
    </reaction>
</comment>
<evidence type="ECO:0000256" key="11">
    <source>
        <dbReference type="ARBA" id="ARBA00022759"/>
    </source>
</evidence>
<dbReference type="PROSITE" id="PS51975">
    <property type="entry name" value="RNASE_H_2"/>
    <property type="match status" value="1"/>
</dbReference>
<accession>A0A1F6TMW2</accession>
<evidence type="ECO:0000256" key="6">
    <source>
        <dbReference type="ARBA" id="ARBA00012180"/>
    </source>
</evidence>
<feature type="binding site" evidence="14 15">
    <location>
        <position position="19"/>
    </location>
    <ligand>
        <name>a divalent metal cation</name>
        <dbReference type="ChEBI" id="CHEBI:60240"/>
    </ligand>
</feature>
<evidence type="ECO:0000256" key="3">
    <source>
        <dbReference type="ARBA" id="ARBA00004065"/>
    </source>
</evidence>
<feature type="domain" description="RNase H type-2" evidence="17">
    <location>
        <begin position="13"/>
        <end position="198"/>
    </location>
</feature>
<keyword evidence="8 14" id="KW-0963">Cytoplasm</keyword>
<name>A0A1F6TMW2_9PROT</name>
<dbReference type="CDD" id="cd07182">
    <property type="entry name" value="RNase_HII_bacteria_HII_like"/>
    <property type="match status" value="1"/>
</dbReference>
<evidence type="ECO:0000256" key="5">
    <source>
        <dbReference type="ARBA" id="ARBA00007383"/>
    </source>
</evidence>
<dbReference type="InterPro" id="IPR001352">
    <property type="entry name" value="RNase_HII/HIII"/>
</dbReference>
<dbReference type="InterPro" id="IPR036397">
    <property type="entry name" value="RNaseH_sf"/>
</dbReference>
<comment type="subcellular location">
    <subcellularLocation>
        <location evidence="4 14">Cytoplasm</location>
    </subcellularLocation>
</comment>
<dbReference type="AlphaFoldDB" id="A0A1F6TMW2"/>
<dbReference type="Gene3D" id="3.30.420.10">
    <property type="entry name" value="Ribonuclease H-like superfamily/Ribonuclease H"/>
    <property type="match status" value="1"/>
</dbReference>
<dbReference type="EMBL" id="MFSU01000081">
    <property type="protein sequence ID" value="OGI46477.1"/>
    <property type="molecule type" value="Genomic_DNA"/>
</dbReference>
<dbReference type="PANTHER" id="PTHR10954:SF18">
    <property type="entry name" value="RIBONUCLEASE HII"/>
    <property type="match status" value="1"/>
</dbReference>
<dbReference type="Pfam" id="PF01351">
    <property type="entry name" value="RNase_HII"/>
    <property type="match status" value="1"/>
</dbReference>
<comment type="caution">
    <text evidence="18">The sequence shown here is derived from an EMBL/GenBank/DDBJ whole genome shotgun (WGS) entry which is preliminary data.</text>
</comment>
<evidence type="ECO:0000256" key="8">
    <source>
        <dbReference type="ARBA" id="ARBA00022490"/>
    </source>
</evidence>
<evidence type="ECO:0000256" key="2">
    <source>
        <dbReference type="ARBA" id="ARBA00001946"/>
    </source>
</evidence>
<dbReference type="GO" id="GO:0006298">
    <property type="term" value="P:mismatch repair"/>
    <property type="evidence" value="ECO:0007669"/>
    <property type="project" value="TreeGrafter"/>
</dbReference>
<dbReference type="HAMAP" id="MF_00052_B">
    <property type="entry name" value="RNase_HII_B"/>
    <property type="match status" value="1"/>
</dbReference>
<feature type="binding site" evidence="14 15">
    <location>
        <position position="20"/>
    </location>
    <ligand>
        <name>a divalent metal cation</name>
        <dbReference type="ChEBI" id="CHEBI:60240"/>
    </ligand>
</feature>
<evidence type="ECO:0000256" key="15">
    <source>
        <dbReference type="PROSITE-ProRule" id="PRU01319"/>
    </source>
</evidence>
<keyword evidence="10 14" id="KW-0479">Metal-binding</keyword>
<evidence type="ECO:0000259" key="17">
    <source>
        <dbReference type="PROSITE" id="PS51975"/>
    </source>
</evidence>
<dbReference type="SUPFAM" id="SSF53098">
    <property type="entry name" value="Ribonuclease H-like"/>
    <property type="match status" value="1"/>
</dbReference>
<keyword evidence="13 14" id="KW-0464">Manganese</keyword>
<keyword evidence="11 14" id="KW-0255">Endonuclease</keyword>
<evidence type="ECO:0000256" key="12">
    <source>
        <dbReference type="ARBA" id="ARBA00022801"/>
    </source>
</evidence>
<organism evidence="18 19">
    <name type="scientific">Candidatus Muproteobacteria bacterium RBG_16_65_34</name>
    <dbReference type="NCBI Taxonomy" id="1817760"/>
    <lineage>
        <taxon>Bacteria</taxon>
        <taxon>Pseudomonadati</taxon>
        <taxon>Pseudomonadota</taxon>
        <taxon>Candidatus Muproteobacteria</taxon>
    </lineage>
</organism>
<evidence type="ECO:0000256" key="16">
    <source>
        <dbReference type="RuleBase" id="RU003515"/>
    </source>
</evidence>
<dbReference type="GO" id="GO:0032299">
    <property type="term" value="C:ribonuclease H2 complex"/>
    <property type="evidence" value="ECO:0007669"/>
    <property type="project" value="TreeGrafter"/>
</dbReference>
<keyword evidence="12 14" id="KW-0378">Hydrolase</keyword>
<comment type="function">
    <text evidence="3 14 16">Endonuclease that specifically degrades the RNA of RNA-DNA hybrids.</text>
</comment>
<dbReference type="GO" id="GO:0043137">
    <property type="term" value="P:DNA replication, removal of RNA primer"/>
    <property type="evidence" value="ECO:0007669"/>
    <property type="project" value="TreeGrafter"/>
</dbReference>
<dbReference type="NCBIfam" id="NF000596">
    <property type="entry name" value="PRK00015.1-4"/>
    <property type="match status" value="1"/>
</dbReference>
<evidence type="ECO:0000256" key="7">
    <source>
        <dbReference type="ARBA" id="ARBA00019179"/>
    </source>
</evidence>
<evidence type="ECO:0000256" key="14">
    <source>
        <dbReference type="HAMAP-Rule" id="MF_00052"/>
    </source>
</evidence>
<dbReference type="Proteomes" id="UP000178885">
    <property type="component" value="Unassembled WGS sequence"/>
</dbReference>
<evidence type="ECO:0000313" key="18">
    <source>
        <dbReference type="EMBL" id="OGI46477.1"/>
    </source>
</evidence>
<reference evidence="18 19" key="1">
    <citation type="journal article" date="2016" name="Nat. Commun.">
        <title>Thousands of microbial genomes shed light on interconnected biogeochemical processes in an aquifer system.</title>
        <authorList>
            <person name="Anantharaman K."/>
            <person name="Brown C.T."/>
            <person name="Hug L.A."/>
            <person name="Sharon I."/>
            <person name="Castelle C.J."/>
            <person name="Probst A.J."/>
            <person name="Thomas B.C."/>
            <person name="Singh A."/>
            <person name="Wilkins M.J."/>
            <person name="Karaoz U."/>
            <person name="Brodie E.L."/>
            <person name="Williams K.H."/>
            <person name="Hubbard S.S."/>
            <person name="Banfield J.F."/>
        </authorList>
    </citation>
    <scope>NUCLEOTIDE SEQUENCE [LARGE SCALE GENOMIC DNA]</scope>
</reference>
<sequence>MTQPTRTGSDYPLHTAGVDEAGRGPLAGPVVAAAVILDPQRPIEGLADSKVLSPLRREVLARLIRERALCWGLGRAEAQEIDRLNILQASLLAMQRAVEALGRIPELVLVDGDRAPPLAYPVQTIVRGDATVQAISAASILAKVARDAEMSALDARYPGYAFARHKGYPTREHLLALDRLGVSPVHRLSFAPVRIRIK</sequence>
<evidence type="ECO:0000256" key="10">
    <source>
        <dbReference type="ARBA" id="ARBA00022723"/>
    </source>
</evidence>
<protein>
    <recommendedName>
        <fullName evidence="7 14">Ribonuclease HII</fullName>
        <shortName evidence="14">RNase HII</shortName>
        <ecNumber evidence="6 14">3.1.26.4</ecNumber>
    </recommendedName>
</protein>
<dbReference type="InterPro" id="IPR024567">
    <property type="entry name" value="RNase_HII/HIII_dom"/>
</dbReference>
<dbReference type="GO" id="GO:0003723">
    <property type="term" value="F:RNA binding"/>
    <property type="evidence" value="ECO:0007669"/>
    <property type="project" value="UniProtKB-UniRule"/>
</dbReference>
<evidence type="ECO:0000256" key="9">
    <source>
        <dbReference type="ARBA" id="ARBA00022722"/>
    </source>
</evidence>
<dbReference type="NCBIfam" id="NF000595">
    <property type="entry name" value="PRK00015.1-3"/>
    <property type="match status" value="1"/>
</dbReference>
<evidence type="ECO:0000313" key="19">
    <source>
        <dbReference type="Proteomes" id="UP000178885"/>
    </source>
</evidence>
<evidence type="ECO:0000256" key="13">
    <source>
        <dbReference type="ARBA" id="ARBA00023211"/>
    </source>
</evidence>
<comment type="cofactor">
    <cofactor evidence="2">
        <name>Mg(2+)</name>
        <dbReference type="ChEBI" id="CHEBI:18420"/>
    </cofactor>
</comment>
<comment type="cofactor">
    <cofactor evidence="14 15">
        <name>Mn(2+)</name>
        <dbReference type="ChEBI" id="CHEBI:29035"/>
    </cofactor>
    <cofactor evidence="14 15">
        <name>Mg(2+)</name>
        <dbReference type="ChEBI" id="CHEBI:18420"/>
    </cofactor>
    <text evidence="14 15">Manganese or magnesium. Binds 1 divalent metal ion per monomer in the absence of substrate. May bind a second metal ion after substrate binding.</text>
</comment>
<comment type="similarity">
    <text evidence="5 14 16">Belongs to the RNase HII family.</text>
</comment>
<keyword evidence="9 14" id="KW-0540">Nuclease</keyword>
<dbReference type="GO" id="GO:0005737">
    <property type="term" value="C:cytoplasm"/>
    <property type="evidence" value="ECO:0007669"/>
    <property type="project" value="UniProtKB-SubCell"/>
</dbReference>
<dbReference type="GO" id="GO:0030145">
    <property type="term" value="F:manganese ion binding"/>
    <property type="evidence" value="ECO:0007669"/>
    <property type="project" value="UniProtKB-UniRule"/>
</dbReference>
<dbReference type="STRING" id="1817760.A2151_05815"/>
<dbReference type="InterPro" id="IPR022898">
    <property type="entry name" value="RNase_HII"/>
</dbReference>